<proteinExistence type="predicted"/>
<evidence type="ECO:0000313" key="1">
    <source>
        <dbReference type="EMBL" id="CAG6480285.1"/>
    </source>
</evidence>
<name>A0A8D8FRC0_CULPI</name>
<reference evidence="1" key="1">
    <citation type="submission" date="2021-05" db="EMBL/GenBank/DDBJ databases">
        <authorList>
            <person name="Alioto T."/>
            <person name="Alioto T."/>
            <person name="Gomez Garrido J."/>
        </authorList>
    </citation>
    <scope>NUCLEOTIDE SEQUENCE</scope>
</reference>
<dbReference type="EMBL" id="HBUE01087852">
    <property type="protein sequence ID" value="CAG6480285.1"/>
    <property type="molecule type" value="Transcribed_RNA"/>
</dbReference>
<protein>
    <submittedName>
        <fullName evidence="1">(northern house mosquito) hypothetical protein</fullName>
    </submittedName>
</protein>
<dbReference type="AlphaFoldDB" id="A0A8D8FRC0"/>
<sequence>MIIACVLMGLFPDLFQNDLILLPVCGFERQTLNHVSRLEKFVILPLIVVTFVMSSAYESKIIANMTSFPHVPNPRTLEDLLQAGIAVETGPSGSTWVMNDPRLSQVLKQDPSSSNTNNLLGYCGTSREIQFLVEHPRSYDTDLKLSRYVILD</sequence>
<accession>A0A8D8FRC0</accession>
<organism evidence="1">
    <name type="scientific">Culex pipiens</name>
    <name type="common">House mosquito</name>
    <dbReference type="NCBI Taxonomy" id="7175"/>
    <lineage>
        <taxon>Eukaryota</taxon>
        <taxon>Metazoa</taxon>
        <taxon>Ecdysozoa</taxon>
        <taxon>Arthropoda</taxon>
        <taxon>Hexapoda</taxon>
        <taxon>Insecta</taxon>
        <taxon>Pterygota</taxon>
        <taxon>Neoptera</taxon>
        <taxon>Endopterygota</taxon>
        <taxon>Diptera</taxon>
        <taxon>Nematocera</taxon>
        <taxon>Culicoidea</taxon>
        <taxon>Culicidae</taxon>
        <taxon>Culicinae</taxon>
        <taxon>Culicini</taxon>
        <taxon>Culex</taxon>
        <taxon>Culex</taxon>
    </lineage>
</organism>
<dbReference type="EMBL" id="HBUE01087853">
    <property type="protein sequence ID" value="CAG6480287.1"/>
    <property type="molecule type" value="Transcribed_RNA"/>
</dbReference>